<dbReference type="InterPro" id="IPR000620">
    <property type="entry name" value="EamA_dom"/>
</dbReference>
<organism evidence="7 8">
    <name type="scientific">Cognatishimia activa</name>
    <dbReference type="NCBI Taxonomy" id="1715691"/>
    <lineage>
        <taxon>Bacteria</taxon>
        <taxon>Pseudomonadati</taxon>
        <taxon>Pseudomonadota</taxon>
        <taxon>Alphaproteobacteria</taxon>
        <taxon>Rhodobacterales</taxon>
        <taxon>Paracoccaceae</taxon>
        <taxon>Cognatishimia</taxon>
    </lineage>
</organism>
<keyword evidence="4 5" id="KW-0472">Membrane</keyword>
<feature type="transmembrane region" description="Helical" evidence="5">
    <location>
        <begin position="184"/>
        <end position="205"/>
    </location>
</feature>
<dbReference type="KEGG" id="cact:HZ995_02475"/>
<evidence type="ECO:0000313" key="7">
    <source>
        <dbReference type="EMBL" id="QTN36402.1"/>
    </source>
</evidence>
<dbReference type="SUPFAM" id="SSF103481">
    <property type="entry name" value="Multidrug resistance efflux transporter EmrE"/>
    <property type="match status" value="2"/>
</dbReference>
<feature type="transmembrane region" description="Helical" evidence="5">
    <location>
        <begin position="92"/>
        <end position="115"/>
    </location>
</feature>
<dbReference type="InterPro" id="IPR037185">
    <property type="entry name" value="EmrE-like"/>
</dbReference>
<evidence type="ECO:0000256" key="3">
    <source>
        <dbReference type="ARBA" id="ARBA00022989"/>
    </source>
</evidence>
<feature type="domain" description="EamA" evidence="6">
    <location>
        <begin position="10"/>
        <end position="141"/>
    </location>
</feature>
<keyword evidence="2 5" id="KW-0812">Transmembrane</keyword>
<feature type="transmembrane region" description="Helical" evidence="5">
    <location>
        <begin position="36"/>
        <end position="56"/>
    </location>
</feature>
<feature type="transmembrane region" description="Helical" evidence="5">
    <location>
        <begin position="156"/>
        <end position="175"/>
    </location>
</feature>
<feature type="transmembrane region" description="Helical" evidence="5">
    <location>
        <begin position="9"/>
        <end position="30"/>
    </location>
</feature>
<feature type="transmembrane region" description="Helical" evidence="5">
    <location>
        <begin position="246"/>
        <end position="266"/>
    </location>
</feature>
<dbReference type="AlphaFoldDB" id="A0A975I7V4"/>
<dbReference type="Proteomes" id="UP000665026">
    <property type="component" value="Chromosome"/>
</dbReference>
<proteinExistence type="predicted"/>
<evidence type="ECO:0000259" key="6">
    <source>
        <dbReference type="Pfam" id="PF00892"/>
    </source>
</evidence>
<evidence type="ECO:0000256" key="2">
    <source>
        <dbReference type="ARBA" id="ARBA00022692"/>
    </source>
</evidence>
<evidence type="ECO:0000256" key="1">
    <source>
        <dbReference type="ARBA" id="ARBA00004141"/>
    </source>
</evidence>
<evidence type="ECO:0000256" key="4">
    <source>
        <dbReference type="ARBA" id="ARBA00023136"/>
    </source>
</evidence>
<keyword evidence="3 5" id="KW-1133">Transmembrane helix</keyword>
<protein>
    <submittedName>
        <fullName evidence="7">DMT family transporter</fullName>
    </submittedName>
</protein>
<dbReference type="PANTHER" id="PTHR32322">
    <property type="entry name" value="INNER MEMBRANE TRANSPORTER"/>
    <property type="match status" value="1"/>
</dbReference>
<dbReference type="Pfam" id="PF00892">
    <property type="entry name" value="EamA"/>
    <property type="match status" value="2"/>
</dbReference>
<dbReference type="GO" id="GO:0016020">
    <property type="term" value="C:membrane"/>
    <property type="evidence" value="ECO:0007669"/>
    <property type="project" value="UniProtKB-SubCell"/>
</dbReference>
<dbReference type="PANTHER" id="PTHR32322:SF9">
    <property type="entry name" value="AMINO-ACID METABOLITE EFFLUX PUMP-RELATED"/>
    <property type="match status" value="1"/>
</dbReference>
<evidence type="ECO:0000256" key="5">
    <source>
        <dbReference type="SAM" id="Phobius"/>
    </source>
</evidence>
<feature type="domain" description="EamA" evidence="6">
    <location>
        <begin position="156"/>
        <end position="287"/>
    </location>
</feature>
<feature type="transmembrane region" description="Helical" evidence="5">
    <location>
        <begin position="272"/>
        <end position="293"/>
    </location>
</feature>
<reference evidence="7" key="1">
    <citation type="submission" date="2020-07" db="EMBL/GenBank/DDBJ databases">
        <title>Genome sequences of bacteria associated with the marine, planktonic diatom Thalassiosira profunda strain ECT2AJA-044.</title>
        <authorList>
            <person name="Gargas C.B."/>
            <person name="Roberts W.R."/>
            <person name="Alverson A.J."/>
        </authorList>
    </citation>
    <scope>NUCLEOTIDE SEQUENCE</scope>
    <source>
        <strain evidence="7">ECT2AJA-044</strain>
    </source>
</reference>
<evidence type="ECO:0000313" key="8">
    <source>
        <dbReference type="Proteomes" id="UP000665026"/>
    </source>
</evidence>
<accession>A0A975I7V4</accession>
<gene>
    <name evidence="7" type="ORF">HZ995_02475</name>
</gene>
<dbReference type="EMBL" id="CP060010">
    <property type="protein sequence ID" value="QTN36402.1"/>
    <property type="molecule type" value="Genomic_DNA"/>
</dbReference>
<feature type="transmembrane region" description="Helical" evidence="5">
    <location>
        <begin position="127"/>
        <end position="150"/>
    </location>
</feature>
<dbReference type="InterPro" id="IPR050638">
    <property type="entry name" value="AA-Vitamin_Transporters"/>
</dbReference>
<name>A0A975I7V4_9RHOB</name>
<dbReference type="RefSeq" id="WP_209357101.1">
    <property type="nucleotide sequence ID" value="NZ_CP060010.1"/>
</dbReference>
<feature type="transmembrane region" description="Helical" evidence="5">
    <location>
        <begin position="68"/>
        <end position="86"/>
    </location>
</feature>
<comment type="subcellular location">
    <subcellularLocation>
        <location evidence="1">Membrane</location>
        <topology evidence="1">Multi-pass membrane protein</topology>
    </subcellularLocation>
</comment>
<sequence length="300" mass="32126">MPDIPVKYWIMVATLGFVWGSTFLLTELAIEDLSPLWLATSRICLGSVLLTLFWGLRGFKLFPEESAWGRMTFVAIFSSVVPFFLIGWGQQYVTSGFAGISMAAIALMILPLAHVFLPDEKMNLRKVFGFVVGFIGVAFLMGGDVLASSGSSMETWGRFSLLGATACYAVCSIVLRKMPAADPVGLSAVLLLIGAAVILPIALIVEGLPPAIPQDTLIVIAVLGLIPTAAANLLRVRVIREAGSTFMSLVNYQVPVWSVVMGALILGEPLPATMLLALLLILSGVAVSQYGALKRMFTRS</sequence>
<feature type="transmembrane region" description="Helical" evidence="5">
    <location>
        <begin position="217"/>
        <end position="234"/>
    </location>
</feature>